<keyword evidence="2" id="KW-1133">Transmembrane helix</keyword>
<evidence type="ECO:0000256" key="2">
    <source>
        <dbReference type="SAM" id="Phobius"/>
    </source>
</evidence>
<keyword evidence="2" id="KW-0472">Membrane</keyword>
<feature type="chain" id="PRO_5026066971" evidence="3">
    <location>
        <begin position="18"/>
        <end position="461"/>
    </location>
</feature>
<feature type="compositionally biased region" description="Low complexity" evidence="1">
    <location>
        <begin position="347"/>
        <end position="367"/>
    </location>
</feature>
<name>A0A6G1JI48_9PLEO</name>
<sequence length="461" mass="50557">LPTALLTLIVSCTFVQARPYNFLDNYRNPPPSPEDGPPASAHASRNKDLLPAQICGVVGGYVVTVLIWGVLLLTVGRRMRRKTENSPRTLELELVTKRPAASLTSPASVRSATSWTKKIFKKEKGSDSPGVSPSSPVVHSPSSFDQHVLDADRERAQAEMERLYAAVMDHDRKKSYSQVSTTSENEPHSRRPSAINTSHMTSHSNPSSPVKAIYPPGYPQNGPPTAPLPRDPSRLRDEQPPPASPRSILSKKSHTSIGSSSSKTRFNLKNLRISGPIQKYPHDRDEEARTPLSPRLYNPGAPPSPPTMQNSPTTPGDIEEAYEQLDEPQPLPRPAPHRTISMSSSQAGTPTTSQPAPPSRSAASSNTNLPLRGYAEPLKSPDLRTTVLDRRLDKLPLTTPKTGVPYTPYTPYMPFTPVTPVTPHLMTKKERKAMAKIGGRKVARREDDLVQSPKEIFGDAW</sequence>
<feature type="non-terminal residue" evidence="4">
    <location>
        <position position="1"/>
    </location>
</feature>
<feature type="compositionally biased region" description="Low complexity" evidence="1">
    <location>
        <begin position="127"/>
        <end position="143"/>
    </location>
</feature>
<keyword evidence="5" id="KW-1185">Reference proteome</keyword>
<feature type="transmembrane region" description="Helical" evidence="2">
    <location>
        <begin position="50"/>
        <end position="73"/>
    </location>
</feature>
<evidence type="ECO:0000313" key="4">
    <source>
        <dbReference type="EMBL" id="KAF2690146.1"/>
    </source>
</evidence>
<evidence type="ECO:0000313" key="5">
    <source>
        <dbReference type="Proteomes" id="UP000799291"/>
    </source>
</evidence>
<feature type="compositionally biased region" description="Basic and acidic residues" evidence="1">
    <location>
        <begin position="280"/>
        <end position="289"/>
    </location>
</feature>
<dbReference type="Proteomes" id="UP000799291">
    <property type="component" value="Unassembled WGS sequence"/>
</dbReference>
<organism evidence="4 5">
    <name type="scientific">Lentithecium fluviatile CBS 122367</name>
    <dbReference type="NCBI Taxonomy" id="1168545"/>
    <lineage>
        <taxon>Eukaryota</taxon>
        <taxon>Fungi</taxon>
        <taxon>Dikarya</taxon>
        <taxon>Ascomycota</taxon>
        <taxon>Pezizomycotina</taxon>
        <taxon>Dothideomycetes</taxon>
        <taxon>Pleosporomycetidae</taxon>
        <taxon>Pleosporales</taxon>
        <taxon>Massarineae</taxon>
        <taxon>Lentitheciaceae</taxon>
        <taxon>Lentithecium</taxon>
    </lineage>
</organism>
<feature type="compositionally biased region" description="Acidic residues" evidence="1">
    <location>
        <begin position="317"/>
        <end position="326"/>
    </location>
</feature>
<dbReference type="OrthoDB" id="4524805at2759"/>
<feature type="compositionally biased region" description="Polar residues" evidence="1">
    <location>
        <begin position="194"/>
        <end position="208"/>
    </location>
</feature>
<protein>
    <submittedName>
        <fullName evidence="4">Uncharacterized protein</fullName>
    </submittedName>
</protein>
<feature type="region of interest" description="Disordered" evidence="1">
    <location>
        <begin position="25"/>
        <end position="44"/>
    </location>
</feature>
<reference evidence="4" key="1">
    <citation type="journal article" date="2020" name="Stud. Mycol.">
        <title>101 Dothideomycetes genomes: a test case for predicting lifestyles and emergence of pathogens.</title>
        <authorList>
            <person name="Haridas S."/>
            <person name="Albert R."/>
            <person name="Binder M."/>
            <person name="Bloem J."/>
            <person name="Labutti K."/>
            <person name="Salamov A."/>
            <person name="Andreopoulos B."/>
            <person name="Baker S."/>
            <person name="Barry K."/>
            <person name="Bills G."/>
            <person name="Bluhm B."/>
            <person name="Cannon C."/>
            <person name="Castanera R."/>
            <person name="Culley D."/>
            <person name="Daum C."/>
            <person name="Ezra D."/>
            <person name="Gonzalez J."/>
            <person name="Henrissat B."/>
            <person name="Kuo A."/>
            <person name="Liang C."/>
            <person name="Lipzen A."/>
            <person name="Lutzoni F."/>
            <person name="Magnuson J."/>
            <person name="Mondo S."/>
            <person name="Nolan M."/>
            <person name="Ohm R."/>
            <person name="Pangilinan J."/>
            <person name="Park H.-J."/>
            <person name="Ramirez L."/>
            <person name="Alfaro M."/>
            <person name="Sun H."/>
            <person name="Tritt A."/>
            <person name="Yoshinaga Y."/>
            <person name="Zwiers L.-H."/>
            <person name="Turgeon B."/>
            <person name="Goodwin S."/>
            <person name="Spatafora J."/>
            <person name="Crous P."/>
            <person name="Grigoriev I."/>
        </authorList>
    </citation>
    <scope>NUCLEOTIDE SEQUENCE</scope>
    <source>
        <strain evidence="4">CBS 122367</strain>
    </source>
</reference>
<keyword evidence="2" id="KW-0812">Transmembrane</keyword>
<gene>
    <name evidence="4" type="ORF">K458DRAFT_258241</name>
</gene>
<keyword evidence="3" id="KW-0732">Signal</keyword>
<feature type="region of interest" description="Disordered" evidence="1">
    <location>
        <begin position="121"/>
        <end position="144"/>
    </location>
</feature>
<dbReference type="EMBL" id="MU005571">
    <property type="protein sequence ID" value="KAF2690146.1"/>
    <property type="molecule type" value="Genomic_DNA"/>
</dbReference>
<evidence type="ECO:0000256" key="3">
    <source>
        <dbReference type="SAM" id="SignalP"/>
    </source>
</evidence>
<dbReference type="AlphaFoldDB" id="A0A6G1JI48"/>
<evidence type="ECO:0000256" key="1">
    <source>
        <dbReference type="SAM" id="MobiDB-lite"/>
    </source>
</evidence>
<feature type="non-terminal residue" evidence="4">
    <location>
        <position position="461"/>
    </location>
</feature>
<feature type="signal peptide" evidence="3">
    <location>
        <begin position="1"/>
        <end position="17"/>
    </location>
</feature>
<feature type="region of interest" description="Disordered" evidence="1">
    <location>
        <begin position="169"/>
        <end position="380"/>
    </location>
</feature>
<accession>A0A6G1JI48</accession>
<proteinExistence type="predicted"/>
<feature type="compositionally biased region" description="Pro residues" evidence="1">
    <location>
        <begin position="216"/>
        <end position="230"/>
    </location>
</feature>